<dbReference type="Proteomes" id="UP000478052">
    <property type="component" value="Unassembled WGS sequence"/>
</dbReference>
<accession>A0A6G0VXV4</accession>
<sequence>MDSPQNQKCYKEPACNKNTSIDTREETVKDHCKNEGCENQKPETKNGQFYKCCTLSPVAPTPLINIDCCEKARPCKGNFCSIVNADCDDFELTPYGKEFVLRTGRIIQNCICVKLNGLQDSCKHPGCCTKIGCMDIPFPNCPPARLWKNEYICRNKKKSQPCSDV</sequence>
<dbReference type="EMBL" id="VUJU01011102">
    <property type="protein sequence ID" value="KAF0711994.1"/>
    <property type="molecule type" value="Genomic_DNA"/>
</dbReference>
<dbReference type="OrthoDB" id="6592592at2759"/>
<proteinExistence type="predicted"/>
<reference evidence="1 2" key="1">
    <citation type="submission" date="2019-08" db="EMBL/GenBank/DDBJ databases">
        <title>Whole genome of Aphis craccivora.</title>
        <authorList>
            <person name="Voronova N.V."/>
            <person name="Shulinski R.S."/>
            <person name="Bandarenka Y.V."/>
            <person name="Zhorov D.G."/>
            <person name="Warner D."/>
        </authorList>
    </citation>
    <scope>NUCLEOTIDE SEQUENCE [LARGE SCALE GENOMIC DNA]</scope>
    <source>
        <strain evidence="1">180601</strain>
        <tissue evidence="1">Whole Body</tissue>
    </source>
</reference>
<name>A0A6G0VXV4_APHCR</name>
<dbReference type="AlphaFoldDB" id="A0A6G0VXV4"/>
<evidence type="ECO:0000313" key="1">
    <source>
        <dbReference type="EMBL" id="KAF0711994.1"/>
    </source>
</evidence>
<comment type="caution">
    <text evidence="1">The sequence shown here is derived from an EMBL/GenBank/DDBJ whole genome shotgun (WGS) entry which is preliminary data.</text>
</comment>
<keyword evidence="2" id="KW-1185">Reference proteome</keyword>
<gene>
    <name evidence="1" type="ORF">FWK35_00037858</name>
</gene>
<organism evidence="1 2">
    <name type="scientific">Aphis craccivora</name>
    <name type="common">Cowpea aphid</name>
    <dbReference type="NCBI Taxonomy" id="307492"/>
    <lineage>
        <taxon>Eukaryota</taxon>
        <taxon>Metazoa</taxon>
        <taxon>Ecdysozoa</taxon>
        <taxon>Arthropoda</taxon>
        <taxon>Hexapoda</taxon>
        <taxon>Insecta</taxon>
        <taxon>Pterygota</taxon>
        <taxon>Neoptera</taxon>
        <taxon>Paraneoptera</taxon>
        <taxon>Hemiptera</taxon>
        <taxon>Sternorrhyncha</taxon>
        <taxon>Aphidomorpha</taxon>
        <taxon>Aphidoidea</taxon>
        <taxon>Aphididae</taxon>
        <taxon>Aphidini</taxon>
        <taxon>Aphis</taxon>
        <taxon>Aphis</taxon>
    </lineage>
</organism>
<evidence type="ECO:0000313" key="2">
    <source>
        <dbReference type="Proteomes" id="UP000478052"/>
    </source>
</evidence>
<protein>
    <submittedName>
        <fullName evidence="1">Keratin-associated protein 16-1-like</fullName>
    </submittedName>
</protein>